<evidence type="ECO:0000313" key="3">
    <source>
        <dbReference type="Proteomes" id="UP000440004"/>
    </source>
</evidence>
<dbReference type="PANTHER" id="PTHR37293:SF5">
    <property type="entry name" value="DNA REPLICATION PROTEIN"/>
    <property type="match status" value="1"/>
</dbReference>
<organism evidence="2 3">
    <name type="scientific">Alkalibaculum sporogenes</name>
    <dbReference type="NCBI Taxonomy" id="2655001"/>
    <lineage>
        <taxon>Bacteria</taxon>
        <taxon>Bacillati</taxon>
        <taxon>Bacillota</taxon>
        <taxon>Clostridia</taxon>
        <taxon>Eubacteriales</taxon>
        <taxon>Eubacteriaceae</taxon>
        <taxon>Alkalibaculum</taxon>
    </lineage>
</organism>
<sequence>MALYRKIETSFWCDVDMQDLTPEEKYFYLYLMTNDYTNLLGIYQITIRNIAHETGYNQDTVKKLIHKFIEYGKVLYSFENSELMILNWFKHNSSNSPKAKAAIKKDLEEVKTFEFTESFISICNKKSEYLDRVFIEYLYSISSISISNSSSISKKTYVCDLPENQIQNVCKEVPAENLGESEPRGADPDHSKNEDRKDNKYIEEFEKIWIIYPRRKEKAKARKAFIARVKQKHDPEIMLKAAINYARYCRAQKLEERYIKHLATFFGPDEPYIDYINYSPPNNPIPPSGGGRAIQKISNDHNDYDYDDIEAKLLRNSLGSDFHASAN</sequence>
<feature type="region of interest" description="Disordered" evidence="1">
    <location>
        <begin position="177"/>
        <end position="197"/>
    </location>
</feature>
<comment type="caution">
    <text evidence="2">The sequence shown here is derived from an EMBL/GenBank/DDBJ whole genome shotgun (WGS) entry which is preliminary data.</text>
</comment>
<evidence type="ECO:0000313" key="2">
    <source>
        <dbReference type="EMBL" id="MPW26425.1"/>
    </source>
</evidence>
<dbReference type="PANTHER" id="PTHR37293">
    <property type="entry name" value="PHAGE REPLICATION PROTEIN-RELATED"/>
    <property type="match status" value="1"/>
</dbReference>
<protein>
    <submittedName>
        <fullName evidence="2">Uncharacterized protein</fullName>
    </submittedName>
</protein>
<dbReference type="RefSeq" id="WP_152804915.1">
    <property type="nucleotide sequence ID" value="NZ_WHNX01000018.1"/>
</dbReference>
<dbReference type="EMBL" id="WHNX01000018">
    <property type="protein sequence ID" value="MPW26425.1"/>
    <property type="molecule type" value="Genomic_DNA"/>
</dbReference>
<name>A0A6A7KAP3_9FIRM</name>
<reference evidence="2 3" key="1">
    <citation type="submission" date="2019-10" db="EMBL/GenBank/DDBJ databases">
        <title>Alkalibaculum tamaniensis sp.nov., a new alkaliphilic acetogen, isolated on methoxylated aromatics from a mud volcano.</title>
        <authorList>
            <person name="Khomyakova M.A."/>
            <person name="Merkel A.Y."/>
            <person name="Bonch-Osmolovskaya E.A."/>
            <person name="Slobodkin A.I."/>
        </authorList>
    </citation>
    <scope>NUCLEOTIDE SEQUENCE [LARGE SCALE GENOMIC DNA]</scope>
    <source>
        <strain evidence="2 3">M08DMB</strain>
    </source>
</reference>
<dbReference type="InterPro" id="IPR053162">
    <property type="entry name" value="DnaD"/>
</dbReference>
<keyword evidence="3" id="KW-1185">Reference proteome</keyword>
<gene>
    <name evidence="2" type="ORF">GC105_11555</name>
</gene>
<proteinExistence type="predicted"/>
<evidence type="ECO:0000256" key="1">
    <source>
        <dbReference type="SAM" id="MobiDB-lite"/>
    </source>
</evidence>
<dbReference type="AlphaFoldDB" id="A0A6A7KAP3"/>
<dbReference type="Proteomes" id="UP000440004">
    <property type="component" value="Unassembled WGS sequence"/>
</dbReference>
<accession>A0A6A7KAP3</accession>
<feature type="compositionally biased region" description="Basic and acidic residues" evidence="1">
    <location>
        <begin position="181"/>
        <end position="197"/>
    </location>
</feature>